<sequence>MVLHNAVTISEHLHKTYCERLIVLLSQDLDFFSNNNENHGTHALHSFPAKFPPLKM</sequence>
<proteinExistence type="predicted"/>
<dbReference type="STRING" id="1499967.U27_04986"/>
<dbReference type="Proteomes" id="UP000030661">
    <property type="component" value="Unassembled WGS sequence"/>
</dbReference>
<evidence type="ECO:0000313" key="2">
    <source>
        <dbReference type="Proteomes" id="UP000030661"/>
    </source>
</evidence>
<organism evidence="1">
    <name type="scientific">Vecturithrix granuli</name>
    <dbReference type="NCBI Taxonomy" id="1499967"/>
    <lineage>
        <taxon>Bacteria</taxon>
        <taxon>Candidatus Moduliflexota</taxon>
        <taxon>Candidatus Vecturitrichia</taxon>
        <taxon>Candidatus Vecturitrichales</taxon>
        <taxon>Candidatus Vecturitrichaceae</taxon>
        <taxon>Candidatus Vecturithrix</taxon>
    </lineage>
</organism>
<name>A0A081C0A8_VECG1</name>
<keyword evidence="2" id="KW-1185">Reference proteome</keyword>
<accession>A0A081C0A8</accession>
<gene>
    <name evidence="1" type="ORF">U27_04986</name>
</gene>
<evidence type="ECO:0000313" key="1">
    <source>
        <dbReference type="EMBL" id="GAK58013.1"/>
    </source>
</evidence>
<dbReference type="EMBL" id="DF820466">
    <property type="protein sequence ID" value="GAK58013.1"/>
    <property type="molecule type" value="Genomic_DNA"/>
</dbReference>
<reference evidence="1" key="1">
    <citation type="journal article" date="2015" name="PeerJ">
        <title>First genomic representation of candidate bacterial phylum KSB3 points to enhanced environmental sensing as a trigger of wastewater bulking.</title>
        <authorList>
            <person name="Sekiguchi Y."/>
            <person name="Ohashi A."/>
            <person name="Parks D.H."/>
            <person name="Yamauchi T."/>
            <person name="Tyson G.W."/>
            <person name="Hugenholtz P."/>
        </authorList>
    </citation>
    <scope>NUCLEOTIDE SEQUENCE [LARGE SCALE GENOMIC DNA]</scope>
</reference>
<dbReference type="HOGENOM" id="CLU_3004813_0_0_0"/>
<protein>
    <submittedName>
        <fullName evidence="1">Uncharacterized protein</fullName>
    </submittedName>
</protein>
<dbReference type="AlphaFoldDB" id="A0A081C0A8"/>